<dbReference type="OrthoDB" id="8823111at2759"/>
<dbReference type="PROSITE" id="PS00028">
    <property type="entry name" value="ZINC_FINGER_C2H2_1"/>
    <property type="match status" value="4"/>
</dbReference>
<dbReference type="InterPro" id="IPR036236">
    <property type="entry name" value="Znf_C2H2_sf"/>
</dbReference>
<evidence type="ECO:0000259" key="10">
    <source>
        <dbReference type="PROSITE" id="PS00028"/>
    </source>
</evidence>
<keyword evidence="8" id="KW-0539">Nucleus</keyword>
<evidence type="ECO:0000256" key="8">
    <source>
        <dbReference type="ARBA" id="ARBA00023242"/>
    </source>
</evidence>
<keyword evidence="2" id="KW-0479">Metal-binding</keyword>
<evidence type="ECO:0000313" key="12">
    <source>
        <dbReference type="Proteomes" id="UP001153714"/>
    </source>
</evidence>
<keyword evidence="7" id="KW-0804">Transcription</keyword>
<feature type="region of interest" description="Disordered" evidence="9">
    <location>
        <begin position="375"/>
        <end position="408"/>
    </location>
</feature>
<dbReference type="GO" id="GO:0008270">
    <property type="term" value="F:zinc ion binding"/>
    <property type="evidence" value="ECO:0007669"/>
    <property type="project" value="UniProtKB-KW"/>
</dbReference>
<accession>A0A9N9WIS8</accession>
<evidence type="ECO:0000256" key="2">
    <source>
        <dbReference type="ARBA" id="ARBA00022723"/>
    </source>
</evidence>
<dbReference type="PANTHER" id="PTHR23235:SF142">
    <property type="entry name" value="ZINC FINGER PROTEIN 384"/>
    <property type="match status" value="1"/>
</dbReference>
<dbReference type="FunFam" id="3.30.160.60:FF:000130">
    <property type="entry name" value="Spalt-like transcription factor 4"/>
    <property type="match status" value="1"/>
</dbReference>
<feature type="domain" description="C2H2-type" evidence="10">
    <location>
        <begin position="301"/>
        <end position="321"/>
    </location>
</feature>
<dbReference type="Proteomes" id="UP001153714">
    <property type="component" value="Chromosome 9"/>
</dbReference>
<evidence type="ECO:0000256" key="7">
    <source>
        <dbReference type="ARBA" id="ARBA00023163"/>
    </source>
</evidence>
<sequence length="408" mass="47942">MDACTLCLELDITLSSFGNSDASKHLQDILASHGFEINYESLKSLDRSNLNLNLNLSSHNILNYYYGDKIVGNDKFKCKSNPETEISVADLQKFKRESKIYYEFEINKTKDIKEESHSDNEIENVQEDNKFDVVLPQKQTKSKAKRCAFKSMPVQLMPTKLRSKRIMAPYISLSYNKKPKDEFVNKNDSTTKRRKSDEDYIPTETDTESEESSDTEIYYDDNGKRMKKEDNRKYPMECLECNAEIESALDHWQHYLRFHRGKKYPYSKEHVFVCKYCGVTKTSESHLKNHEATHGQRNIQCDKCDKKFFNRIRLKRHQITHSKDYTYICDYCKKGFHFRSDLMLHIRIHTGEKPFKCHICGAAFAHKGNVGIHIRTNHQNDKQKSKKKIKNNSIKKKANRKKKQKDLN</sequence>
<organism evidence="11 12">
    <name type="scientific">Diatraea saccharalis</name>
    <name type="common">sugarcane borer</name>
    <dbReference type="NCBI Taxonomy" id="40085"/>
    <lineage>
        <taxon>Eukaryota</taxon>
        <taxon>Metazoa</taxon>
        <taxon>Ecdysozoa</taxon>
        <taxon>Arthropoda</taxon>
        <taxon>Hexapoda</taxon>
        <taxon>Insecta</taxon>
        <taxon>Pterygota</taxon>
        <taxon>Neoptera</taxon>
        <taxon>Endopterygota</taxon>
        <taxon>Lepidoptera</taxon>
        <taxon>Glossata</taxon>
        <taxon>Ditrysia</taxon>
        <taxon>Pyraloidea</taxon>
        <taxon>Crambidae</taxon>
        <taxon>Crambinae</taxon>
        <taxon>Diatraea</taxon>
    </lineage>
</organism>
<evidence type="ECO:0000256" key="3">
    <source>
        <dbReference type="ARBA" id="ARBA00022737"/>
    </source>
</evidence>
<proteinExistence type="predicted"/>
<reference evidence="11" key="1">
    <citation type="submission" date="2021-12" db="EMBL/GenBank/DDBJ databases">
        <authorList>
            <person name="King R."/>
        </authorList>
    </citation>
    <scope>NUCLEOTIDE SEQUENCE</scope>
</reference>
<feature type="domain" description="C2H2-type" evidence="10">
    <location>
        <begin position="329"/>
        <end position="349"/>
    </location>
</feature>
<dbReference type="SUPFAM" id="SSF57667">
    <property type="entry name" value="beta-beta-alpha zinc fingers"/>
    <property type="match status" value="2"/>
</dbReference>
<dbReference type="EMBL" id="OU893340">
    <property type="protein sequence ID" value="CAG9796940.1"/>
    <property type="molecule type" value="Genomic_DNA"/>
</dbReference>
<dbReference type="PANTHER" id="PTHR23235">
    <property type="entry name" value="KRUEPPEL-LIKE TRANSCRIPTION FACTOR"/>
    <property type="match status" value="1"/>
</dbReference>
<reference evidence="11" key="2">
    <citation type="submission" date="2022-10" db="EMBL/GenBank/DDBJ databases">
        <authorList>
            <consortium name="ENA_rothamsted_submissions"/>
            <consortium name="culmorum"/>
            <person name="King R."/>
        </authorList>
    </citation>
    <scope>NUCLEOTIDE SEQUENCE</scope>
</reference>
<feature type="compositionally biased region" description="Acidic residues" evidence="9">
    <location>
        <begin position="199"/>
        <end position="215"/>
    </location>
</feature>
<dbReference type="InterPro" id="IPR013087">
    <property type="entry name" value="Znf_C2H2_type"/>
</dbReference>
<feature type="domain" description="C2H2-type" evidence="10">
    <location>
        <begin position="238"/>
        <end position="259"/>
    </location>
</feature>
<dbReference type="GO" id="GO:0005634">
    <property type="term" value="C:nucleus"/>
    <property type="evidence" value="ECO:0007669"/>
    <property type="project" value="UniProtKB-SubCell"/>
</dbReference>
<dbReference type="Pfam" id="PF00096">
    <property type="entry name" value="zf-C2H2"/>
    <property type="match status" value="3"/>
</dbReference>
<dbReference type="FunFam" id="3.30.160.60:FF:000340">
    <property type="entry name" value="zinc finger protein 473 isoform X1"/>
    <property type="match status" value="1"/>
</dbReference>
<feature type="compositionally biased region" description="Basic residues" evidence="9">
    <location>
        <begin position="384"/>
        <end position="408"/>
    </location>
</feature>
<dbReference type="GO" id="GO:0000978">
    <property type="term" value="F:RNA polymerase II cis-regulatory region sequence-specific DNA binding"/>
    <property type="evidence" value="ECO:0007669"/>
    <property type="project" value="TreeGrafter"/>
</dbReference>
<protein>
    <recommendedName>
        <fullName evidence="10">C2H2-type domain-containing protein</fullName>
    </recommendedName>
</protein>
<keyword evidence="12" id="KW-1185">Reference proteome</keyword>
<feature type="domain" description="C2H2-type" evidence="10">
    <location>
        <begin position="357"/>
        <end position="378"/>
    </location>
</feature>
<dbReference type="SMART" id="SM00355">
    <property type="entry name" value="ZnF_C2H2"/>
    <property type="match status" value="5"/>
</dbReference>
<keyword evidence="5" id="KW-0862">Zinc</keyword>
<comment type="subcellular location">
    <subcellularLocation>
        <location evidence="1">Nucleus</location>
    </subcellularLocation>
</comment>
<evidence type="ECO:0000313" key="11">
    <source>
        <dbReference type="EMBL" id="CAG9796940.1"/>
    </source>
</evidence>
<gene>
    <name evidence="11" type="ORF">DIATSA_LOCUS14085</name>
</gene>
<name>A0A9N9WIS8_9NEOP</name>
<keyword evidence="3" id="KW-0677">Repeat</keyword>
<keyword evidence="6" id="KW-0805">Transcription regulation</keyword>
<evidence type="ECO:0000256" key="9">
    <source>
        <dbReference type="SAM" id="MobiDB-lite"/>
    </source>
</evidence>
<evidence type="ECO:0000256" key="4">
    <source>
        <dbReference type="ARBA" id="ARBA00022771"/>
    </source>
</evidence>
<evidence type="ECO:0000256" key="6">
    <source>
        <dbReference type="ARBA" id="ARBA00023015"/>
    </source>
</evidence>
<evidence type="ECO:0000256" key="1">
    <source>
        <dbReference type="ARBA" id="ARBA00004123"/>
    </source>
</evidence>
<evidence type="ECO:0000256" key="5">
    <source>
        <dbReference type="ARBA" id="ARBA00022833"/>
    </source>
</evidence>
<feature type="compositionally biased region" description="Basic and acidic residues" evidence="9">
    <location>
        <begin position="182"/>
        <end position="198"/>
    </location>
</feature>
<feature type="region of interest" description="Disordered" evidence="9">
    <location>
        <begin position="182"/>
        <end position="215"/>
    </location>
</feature>
<keyword evidence="4" id="KW-0863">Zinc-finger</keyword>
<dbReference type="Gene3D" id="3.30.160.60">
    <property type="entry name" value="Classic Zinc Finger"/>
    <property type="match status" value="3"/>
</dbReference>
<dbReference type="AlphaFoldDB" id="A0A9N9WIS8"/>
<dbReference type="GO" id="GO:0000981">
    <property type="term" value="F:DNA-binding transcription factor activity, RNA polymerase II-specific"/>
    <property type="evidence" value="ECO:0007669"/>
    <property type="project" value="TreeGrafter"/>
</dbReference>